<dbReference type="VEuPathDB" id="VectorBase:HLOH_060750"/>
<dbReference type="Gene3D" id="1.10.418.10">
    <property type="entry name" value="Calponin-like domain"/>
    <property type="match status" value="1"/>
</dbReference>
<accession>A0A9J6GY46</accession>
<dbReference type="Proteomes" id="UP000821853">
    <property type="component" value="Unassembled WGS sequence"/>
</dbReference>
<proteinExistence type="predicted"/>
<dbReference type="InterPro" id="IPR036872">
    <property type="entry name" value="CH_dom_sf"/>
</dbReference>
<reference evidence="1 2" key="1">
    <citation type="journal article" date="2020" name="Cell">
        <title>Large-Scale Comparative Analyses of Tick Genomes Elucidate Their Genetic Diversity and Vector Capacities.</title>
        <authorList>
            <consortium name="Tick Genome and Microbiome Consortium (TIGMIC)"/>
            <person name="Jia N."/>
            <person name="Wang J."/>
            <person name="Shi W."/>
            <person name="Du L."/>
            <person name="Sun Y."/>
            <person name="Zhan W."/>
            <person name="Jiang J.F."/>
            <person name="Wang Q."/>
            <person name="Zhang B."/>
            <person name="Ji P."/>
            <person name="Bell-Sakyi L."/>
            <person name="Cui X.M."/>
            <person name="Yuan T.T."/>
            <person name="Jiang B.G."/>
            <person name="Yang W.F."/>
            <person name="Lam T.T."/>
            <person name="Chang Q.C."/>
            <person name="Ding S.J."/>
            <person name="Wang X.J."/>
            <person name="Zhu J.G."/>
            <person name="Ruan X.D."/>
            <person name="Zhao L."/>
            <person name="Wei J.T."/>
            <person name="Ye R.Z."/>
            <person name="Que T.C."/>
            <person name="Du C.H."/>
            <person name="Zhou Y.H."/>
            <person name="Cheng J.X."/>
            <person name="Dai P.F."/>
            <person name="Guo W.B."/>
            <person name="Han X.H."/>
            <person name="Huang E.J."/>
            <person name="Li L.F."/>
            <person name="Wei W."/>
            <person name="Gao Y.C."/>
            <person name="Liu J.Z."/>
            <person name="Shao H.Z."/>
            <person name="Wang X."/>
            <person name="Wang C.C."/>
            <person name="Yang T.C."/>
            <person name="Huo Q.B."/>
            <person name="Li W."/>
            <person name="Chen H.Y."/>
            <person name="Chen S.E."/>
            <person name="Zhou L.G."/>
            <person name="Ni X.B."/>
            <person name="Tian J.H."/>
            <person name="Sheng Y."/>
            <person name="Liu T."/>
            <person name="Pan Y.S."/>
            <person name="Xia L.Y."/>
            <person name="Li J."/>
            <person name="Zhao F."/>
            <person name="Cao W.C."/>
        </authorList>
    </citation>
    <scope>NUCLEOTIDE SEQUENCE [LARGE SCALE GENOMIC DNA]</scope>
    <source>
        <strain evidence="1">HaeL-2018</strain>
    </source>
</reference>
<keyword evidence="2" id="KW-1185">Reference proteome</keyword>
<dbReference type="EMBL" id="JABSTR010000009">
    <property type="protein sequence ID" value="KAH9379276.1"/>
    <property type="molecule type" value="Genomic_DNA"/>
</dbReference>
<evidence type="ECO:0000313" key="2">
    <source>
        <dbReference type="Proteomes" id="UP000821853"/>
    </source>
</evidence>
<evidence type="ECO:0008006" key="3">
    <source>
        <dbReference type="Google" id="ProtNLM"/>
    </source>
</evidence>
<dbReference type="AlphaFoldDB" id="A0A9J6GY46"/>
<dbReference type="OrthoDB" id="2161974at2759"/>
<organism evidence="1 2">
    <name type="scientific">Haemaphysalis longicornis</name>
    <name type="common">Bush tick</name>
    <dbReference type="NCBI Taxonomy" id="44386"/>
    <lineage>
        <taxon>Eukaryota</taxon>
        <taxon>Metazoa</taxon>
        <taxon>Ecdysozoa</taxon>
        <taxon>Arthropoda</taxon>
        <taxon>Chelicerata</taxon>
        <taxon>Arachnida</taxon>
        <taxon>Acari</taxon>
        <taxon>Parasitiformes</taxon>
        <taxon>Ixodida</taxon>
        <taxon>Ixodoidea</taxon>
        <taxon>Ixodidae</taxon>
        <taxon>Haemaphysalinae</taxon>
        <taxon>Haemaphysalis</taxon>
    </lineage>
</organism>
<protein>
    <recommendedName>
        <fullName evidence="3">Calponin-homology (CH) domain-containing protein</fullName>
    </recommendedName>
</protein>
<evidence type="ECO:0000313" key="1">
    <source>
        <dbReference type="EMBL" id="KAH9379276.1"/>
    </source>
</evidence>
<comment type="caution">
    <text evidence="1">The sequence shown here is derived from an EMBL/GenBank/DDBJ whole genome shotgun (WGS) entry which is preliminary data.</text>
</comment>
<dbReference type="SUPFAM" id="SSF47576">
    <property type="entry name" value="Calponin-homology domain, CH-domain"/>
    <property type="match status" value="1"/>
</dbReference>
<sequence length="97" mass="11364">MKNRIEAACPDLTQLLLGIYTDWANHYLERSRYKRYIQDLQSDISDGVLLADVIDAVGMLLLWTAHSPEGRTKRDRSNERLEREFFGVYRQASLEIF</sequence>
<gene>
    <name evidence="1" type="ORF">HPB48_017349</name>
</gene>
<name>A0A9J6GY46_HAELO</name>